<accession>A0ABT9PRR1</accession>
<evidence type="ECO:0000256" key="4">
    <source>
        <dbReference type="ARBA" id="ARBA00022692"/>
    </source>
</evidence>
<keyword evidence="6 7" id="KW-0472">Membrane</keyword>
<dbReference type="Proteomes" id="UP001241472">
    <property type="component" value="Unassembled WGS sequence"/>
</dbReference>
<dbReference type="EMBL" id="JAUSRF010000005">
    <property type="protein sequence ID" value="MDP9837148.1"/>
    <property type="molecule type" value="Genomic_DNA"/>
</dbReference>
<evidence type="ECO:0000259" key="8">
    <source>
        <dbReference type="Pfam" id="PF02163"/>
    </source>
</evidence>
<keyword evidence="4 7" id="KW-0812">Transmembrane</keyword>
<organism evidence="10 11">
    <name type="scientific">Neorhizobium huautlense</name>
    <dbReference type="NCBI Taxonomy" id="67774"/>
    <lineage>
        <taxon>Bacteria</taxon>
        <taxon>Pseudomonadati</taxon>
        <taxon>Pseudomonadota</taxon>
        <taxon>Alphaproteobacteria</taxon>
        <taxon>Hyphomicrobiales</taxon>
        <taxon>Rhizobiaceae</taxon>
        <taxon>Rhizobium/Agrobacterium group</taxon>
        <taxon>Neorhizobium</taxon>
    </lineage>
</organism>
<dbReference type="Pfam" id="PF02163">
    <property type="entry name" value="Peptidase_M50"/>
    <property type="match status" value="1"/>
</dbReference>
<evidence type="ECO:0000256" key="5">
    <source>
        <dbReference type="ARBA" id="ARBA00022989"/>
    </source>
</evidence>
<keyword evidence="10" id="KW-0645">Protease</keyword>
<reference evidence="10 11" key="1">
    <citation type="submission" date="2023-07" db="EMBL/GenBank/DDBJ databases">
        <title>Sorghum-associated microbial communities from plants grown in Nebraska, USA.</title>
        <authorList>
            <person name="Schachtman D."/>
        </authorList>
    </citation>
    <scope>NUCLEOTIDE SEQUENCE [LARGE SCALE GENOMIC DNA]</scope>
    <source>
        <strain evidence="10 11">DS1307</strain>
    </source>
</reference>
<gene>
    <name evidence="10" type="ORF">J2T09_001900</name>
</gene>
<evidence type="ECO:0000256" key="2">
    <source>
        <dbReference type="ARBA" id="ARBA00004127"/>
    </source>
</evidence>
<name>A0ABT9PRR1_9HYPH</name>
<evidence type="ECO:0000259" key="9">
    <source>
        <dbReference type="Pfam" id="PF25973"/>
    </source>
</evidence>
<dbReference type="InterPro" id="IPR001193">
    <property type="entry name" value="MBTPS2"/>
</dbReference>
<dbReference type="InterPro" id="IPR008915">
    <property type="entry name" value="Peptidase_M50"/>
</dbReference>
<feature type="transmembrane region" description="Helical" evidence="7">
    <location>
        <begin position="166"/>
        <end position="191"/>
    </location>
</feature>
<sequence>MTGAAQTLSLPAGVQKLAGGQGMGGPAAPKEIPLPPIREDLQISKGGVSYSGAPTWVVLDPLRNKFFRITYEMFQILSLWNAARTVSNLIKAVDTRFGNTLTGEDIVSIIRMLEQNMLLSQPATSTWRSLHERANKKHSLFMRAIHNYLFFKVPLVRPDPFIRATWPWVSVLFSRGFAIVALIAAAIGIYLVSRQWEDFIGTFPYVFSLEGAAVSLVSIVFIKCLHELGHAYVAHRHGCRVPTIGIAFMVMVPLLYTDVSDAWKLTSRRSRIRIDSAGIMVELAVASFALLLWAFLPDGVLRSAVFVLAATGWIMSLIVNLNPFMRFDGYYMFADLLGVENLQPRAFRHMRWRLREFLFGINYAAPEAFPRRLDAILTVYAVATAIYRIVLYLGIALLVYHFAVKIVGIMLFAVEIGFFLIRPVWMEMKEWWSMRNDILASRRTYVSFGIFACLILLAFLPLSRQVSAPAMVLPREFVRLYPQEPGRVETIAVTKGQSVKAGDILFVIDAPAVKQEMRIVAEEIKLAQRRLARVGANAEDLAARSVLESELGGLSARAKGLDERQGQLTVRAPFDGRINDLNPDIHEGQWVSRADQLAFLSSSAGTVVRGYVGGNEGRRLAQAAGGWFVPDDVSEPRMPISLTALAQSGAREIDIPQLTSHFGGAIAVHPPSGGRRQTLAPVTAEYGVTAAVLGESELPGRSLQGVMVLDAAGESFAASVWRRVVTVVLREAGL</sequence>
<feature type="domain" description="Peptidase M50" evidence="8">
    <location>
        <begin position="216"/>
        <end position="298"/>
    </location>
</feature>
<keyword evidence="10" id="KW-0482">Metalloprotease</keyword>
<keyword evidence="10" id="KW-0378">Hydrolase</keyword>
<keyword evidence="11" id="KW-1185">Reference proteome</keyword>
<dbReference type="SUPFAM" id="SSF111369">
    <property type="entry name" value="HlyD-like secretion proteins"/>
    <property type="match status" value="1"/>
</dbReference>
<feature type="domain" description="CzcB-like barrel-sandwich hybrid" evidence="9">
    <location>
        <begin position="479"/>
        <end position="597"/>
    </location>
</feature>
<comment type="subcellular location">
    <subcellularLocation>
        <location evidence="2">Endomembrane system</location>
        <topology evidence="2">Multi-pass membrane protein</topology>
    </subcellularLocation>
</comment>
<keyword evidence="5 7" id="KW-1133">Transmembrane helix</keyword>
<feature type="transmembrane region" description="Helical" evidence="7">
    <location>
        <begin position="406"/>
        <end position="425"/>
    </location>
</feature>
<protein>
    <submittedName>
        <fullName evidence="10">Peptide zinc metalloprotease protein</fullName>
    </submittedName>
</protein>
<dbReference type="InterPro" id="IPR058647">
    <property type="entry name" value="BSH_CzcB-like"/>
</dbReference>
<feature type="transmembrane region" description="Helical" evidence="7">
    <location>
        <begin position="203"/>
        <end position="222"/>
    </location>
</feature>
<comment type="caution">
    <text evidence="10">The sequence shown here is derived from an EMBL/GenBank/DDBJ whole genome shotgun (WGS) entry which is preliminary data.</text>
</comment>
<dbReference type="Gene3D" id="2.40.50.100">
    <property type="match status" value="1"/>
</dbReference>
<feature type="transmembrane region" description="Helical" evidence="7">
    <location>
        <begin position="377"/>
        <end position="400"/>
    </location>
</feature>
<proteinExistence type="inferred from homology"/>
<evidence type="ECO:0000313" key="10">
    <source>
        <dbReference type="EMBL" id="MDP9837148.1"/>
    </source>
</evidence>
<evidence type="ECO:0000256" key="1">
    <source>
        <dbReference type="ARBA" id="ARBA00001947"/>
    </source>
</evidence>
<evidence type="ECO:0000256" key="7">
    <source>
        <dbReference type="SAM" id="Phobius"/>
    </source>
</evidence>
<dbReference type="Pfam" id="PF25973">
    <property type="entry name" value="BSH_CzcB"/>
    <property type="match status" value="1"/>
</dbReference>
<comment type="similarity">
    <text evidence="3">Belongs to the peptidase M50B family.</text>
</comment>
<dbReference type="PANTHER" id="PTHR13325">
    <property type="entry name" value="PROTEASE M50 MEMBRANE-BOUND TRANSCRIPTION FACTOR SITE 2 PROTEASE"/>
    <property type="match status" value="1"/>
</dbReference>
<evidence type="ECO:0000256" key="3">
    <source>
        <dbReference type="ARBA" id="ARBA00007931"/>
    </source>
</evidence>
<dbReference type="PANTHER" id="PTHR13325:SF3">
    <property type="entry name" value="MEMBRANE-BOUND TRANSCRIPTION FACTOR SITE-2 PROTEASE"/>
    <property type="match status" value="1"/>
</dbReference>
<evidence type="ECO:0000256" key="6">
    <source>
        <dbReference type="ARBA" id="ARBA00023136"/>
    </source>
</evidence>
<comment type="cofactor">
    <cofactor evidence="1">
        <name>Zn(2+)</name>
        <dbReference type="ChEBI" id="CHEBI:29105"/>
    </cofactor>
</comment>
<feature type="transmembrane region" description="Helical" evidence="7">
    <location>
        <begin position="302"/>
        <end position="322"/>
    </location>
</feature>
<feature type="transmembrane region" description="Helical" evidence="7">
    <location>
        <begin position="445"/>
        <end position="462"/>
    </location>
</feature>
<feature type="transmembrane region" description="Helical" evidence="7">
    <location>
        <begin position="234"/>
        <end position="256"/>
    </location>
</feature>
<dbReference type="GO" id="GO:0008237">
    <property type="term" value="F:metallopeptidase activity"/>
    <property type="evidence" value="ECO:0007669"/>
    <property type="project" value="UniProtKB-KW"/>
</dbReference>
<dbReference type="RefSeq" id="WP_306833587.1">
    <property type="nucleotide sequence ID" value="NZ_JAUSRF010000005.1"/>
</dbReference>
<evidence type="ECO:0000313" key="11">
    <source>
        <dbReference type="Proteomes" id="UP001241472"/>
    </source>
</evidence>
<feature type="transmembrane region" description="Helical" evidence="7">
    <location>
        <begin position="277"/>
        <end position="296"/>
    </location>
</feature>